<dbReference type="PROSITE" id="PS51352">
    <property type="entry name" value="THIOREDOXIN_2"/>
    <property type="match status" value="1"/>
</dbReference>
<keyword evidence="7" id="KW-1185">Reference proteome</keyword>
<dbReference type="PANTHER" id="PTHR42852">
    <property type="entry name" value="THIOL:DISULFIDE INTERCHANGE PROTEIN DSBE"/>
    <property type="match status" value="1"/>
</dbReference>
<evidence type="ECO:0000313" key="6">
    <source>
        <dbReference type="EMBL" id="MCF7568584.1"/>
    </source>
</evidence>
<feature type="domain" description="Thioredoxin" evidence="5">
    <location>
        <begin position="192"/>
        <end position="349"/>
    </location>
</feature>
<dbReference type="CDD" id="cd02966">
    <property type="entry name" value="TlpA_like_family"/>
    <property type="match status" value="1"/>
</dbReference>
<dbReference type="InterPro" id="IPR036249">
    <property type="entry name" value="Thioredoxin-like_sf"/>
</dbReference>
<organism evidence="6 7">
    <name type="scientific">Wocania arenilitoris</name>
    <dbReference type="NCBI Taxonomy" id="2044858"/>
    <lineage>
        <taxon>Bacteria</taxon>
        <taxon>Pseudomonadati</taxon>
        <taxon>Bacteroidota</taxon>
        <taxon>Flavobacteriia</taxon>
        <taxon>Flavobacteriales</taxon>
        <taxon>Flavobacteriaceae</taxon>
        <taxon>Wocania</taxon>
    </lineage>
</organism>
<dbReference type="PANTHER" id="PTHR42852:SF6">
    <property type="entry name" value="THIOL:DISULFIDE INTERCHANGE PROTEIN DSBE"/>
    <property type="match status" value="1"/>
</dbReference>
<gene>
    <name evidence="6" type="ORF">L3X37_09425</name>
</gene>
<keyword evidence="3" id="KW-1015">Disulfide bond</keyword>
<reference evidence="6" key="1">
    <citation type="submission" date="2022-01" db="EMBL/GenBank/DDBJ databases">
        <title>Draft genome sequence of Sabulilitoribacter arenilitoris KCTC 52401.</title>
        <authorList>
            <person name="Oh J.-S."/>
        </authorList>
    </citation>
    <scope>NUCLEOTIDE SEQUENCE</scope>
    <source>
        <strain evidence="6">HMF6543</strain>
    </source>
</reference>
<evidence type="ECO:0000256" key="4">
    <source>
        <dbReference type="ARBA" id="ARBA00023284"/>
    </source>
</evidence>
<dbReference type="InterPro" id="IPR050553">
    <property type="entry name" value="Thioredoxin_ResA/DsbE_sf"/>
</dbReference>
<dbReference type="AlphaFoldDB" id="A0AAE3JLR4"/>
<dbReference type="RefSeq" id="WP_237239926.1">
    <property type="nucleotide sequence ID" value="NZ_JAKKDU010000010.1"/>
</dbReference>
<dbReference type="Gene3D" id="3.40.30.10">
    <property type="entry name" value="Glutaredoxin"/>
    <property type="match status" value="1"/>
</dbReference>
<protein>
    <submittedName>
        <fullName evidence="6">TlpA family protein disulfide reductase</fullName>
    </submittedName>
</protein>
<dbReference type="GO" id="GO:0030313">
    <property type="term" value="C:cell envelope"/>
    <property type="evidence" value="ECO:0007669"/>
    <property type="project" value="UniProtKB-SubCell"/>
</dbReference>
<dbReference type="InterPro" id="IPR013740">
    <property type="entry name" value="Redoxin"/>
</dbReference>
<comment type="caution">
    <text evidence="6">The sequence shown here is derived from an EMBL/GenBank/DDBJ whole genome shotgun (WGS) entry which is preliminary data.</text>
</comment>
<sequence>MKKLFILCCVFVMAIACKEEPKDYVTLSGIITDKNSDSLVVKNRTYSKAIQVSEDGSFKDTLKVETGLYLLYDGNESTLVFLKNGFDLKVTIDTKAFGESVKYTGTGSEHSNFLAEKALLQEKLLNVDVLSKLNMAGLEAEIDDIKDELTKFYNSNPQIDSSIINKGKNEIDPMLNFYKRYLSKSIALKEELPKGSPSPIFKNYENIDGTTTSLSDLKGKYVYIDVWATWCGPCIAEIPYLKALEKEYHNKNIQFVSLSIDDGRGYKAGTKEESFARAKEGWKKMIAEKELGGIQILAPNGWQSQFVQDYKIKGIPRFLLIDPNGNIVTPDAPRPSSASIKELFVELSI</sequence>
<dbReference type="Pfam" id="PF08534">
    <property type="entry name" value="Redoxin"/>
    <property type="match status" value="1"/>
</dbReference>
<evidence type="ECO:0000256" key="3">
    <source>
        <dbReference type="ARBA" id="ARBA00023157"/>
    </source>
</evidence>
<comment type="subcellular location">
    <subcellularLocation>
        <location evidence="1">Cell envelope</location>
    </subcellularLocation>
</comment>
<evidence type="ECO:0000313" key="7">
    <source>
        <dbReference type="Proteomes" id="UP001199795"/>
    </source>
</evidence>
<dbReference type="SUPFAM" id="SSF52833">
    <property type="entry name" value="Thioredoxin-like"/>
    <property type="match status" value="1"/>
</dbReference>
<keyword evidence="2" id="KW-0201">Cytochrome c-type biogenesis</keyword>
<dbReference type="Proteomes" id="UP001199795">
    <property type="component" value="Unassembled WGS sequence"/>
</dbReference>
<dbReference type="GO" id="GO:0017004">
    <property type="term" value="P:cytochrome complex assembly"/>
    <property type="evidence" value="ECO:0007669"/>
    <property type="project" value="UniProtKB-KW"/>
</dbReference>
<proteinExistence type="predicted"/>
<evidence type="ECO:0000256" key="1">
    <source>
        <dbReference type="ARBA" id="ARBA00004196"/>
    </source>
</evidence>
<dbReference type="EMBL" id="JAKKDU010000010">
    <property type="protein sequence ID" value="MCF7568584.1"/>
    <property type="molecule type" value="Genomic_DNA"/>
</dbReference>
<evidence type="ECO:0000256" key="2">
    <source>
        <dbReference type="ARBA" id="ARBA00022748"/>
    </source>
</evidence>
<evidence type="ECO:0000259" key="5">
    <source>
        <dbReference type="PROSITE" id="PS51352"/>
    </source>
</evidence>
<dbReference type="InterPro" id="IPR013766">
    <property type="entry name" value="Thioredoxin_domain"/>
</dbReference>
<dbReference type="GO" id="GO:0016491">
    <property type="term" value="F:oxidoreductase activity"/>
    <property type="evidence" value="ECO:0007669"/>
    <property type="project" value="InterPro"/>
</dbReference>
<name>A0AAE3JLR4_9FLAO</name>
<accession>A0AAE3JLR4</accession>
<keyword evidence="4" id="KW-0676">Redox-active center</keyword>
<dbReference type="PROSITE" id="PS51257">
    <property type="entry name" value="PROKAR_LIPOPROTEIN"/>
    <property type="match status" value="1"/>
</dbReference>